<keyword evidence="1 2" id="KW-0732">Signal</keyword>
<dbReference type="PANTHER" id="PTHR31951:SF22">
    <property type="entry name" value="ECA1 GAMETOGENESIS RELATED FAMILY"/>
    <property type="match status" value="1"/>
</dbReference>
<keyword evidence="5" id="KW-1185">Reference proteome</keyword>
<name>A0A8K0HRF1_9ROSA</name>
<evidence type="ECO:0000313" key="4">
    <source>
        <dbReference type="EMBL" id="KAF3457029.1"/>
    </source>
</evidence>
<proteinExistence type="predicted"/>
<dbReference type="EMBL" id="VOIH02000001">
    <property type="protein sequence ID" value="KAF3457029.1"/>
    <property type="molecule type" value="Genomic_DNA"/>
</dbReference>
<evidence type="ECO:0000256" key="2">
    <source>
        <dbReference type="SAM" id="SignalP"/>
    </source>
</evidence>
<evidence type="ECO:0000313" key="5">
    <source>
        <dbReference type="Proteomes" id="UP000796880"/>
    </source>
</evidence>
<feature type="chain" id="PRO_5035469531" description="Prolamin-like domain-containing protein" evidence="2">
    <location>
        <begin position="31"/>
        <end position="411"/>
    </location>
</feature>
<protein>
    <recommendedName>
        <fullName evidence="3">Prolamin-like domain-containing protein</fullName>
    </recommendedName>
</protein>
<feature type="signal peptide" evidence="2">
    <location>
        <begin position="1"/>
        <end position="30"/>
    </location>
</feature>
<feature type="domain" description="Prolamin-like" evidence="3">
    <location>
        <begin position="48"/>
        <end position="114"/>
    </location>
</feature>
<comment type="caution">
    <text evidence="4">The sequence shown here is derived from an EMBL/GenBank/DDBJ whole genome shotgun (WGS) entry which is preliminary data.</text>
</comment>
<gene>
    <name evidence="4" type="ORF">FNV43_RR01686</name>
</gene>
<evidence type="ECO:0000256" key="1">
    <source>
        <dbReference type="ARBA" id="ARBA00022729"/>
    </source>
</evidence>
<organism evidence="4 5">
    <name type="scientific">Rhamnella rubrinervis</name>
    <dbReference type="NCBI Taxonomy" id="2594499"/>
    <lineage>
        <taxon>Eukaryota</taxon>
        <taxon>Viridiplantae</taxon>
        <taxon>Streptophyta</taxon>
        <taxon>Embryophyta</taxon>
        <taxon>Tracheophyta</taxon>
        <taxon>Spermatophyta</taxon>
        <taxon>Magnoliopsida</taxon>
        <taxon>eudicotyledons</taxon>
        <taxon>Gunneridae</taxon>
        <taxon>Pentapetalae</taxon>
        <taxon>rosids</taxon>
        <taxon>fabids</taxon>
        <taxon>Rosales</taxon>
        <taxon>Rhamnaceae</taxon>
        <taxon>rhamnoid group</taxon>
        <taxon>Rhamneae</taxon>
        <taxon>Rhamnella</taxon>
    </lineage>
</organism>
<dbReference type="InterPro" id="IPR008502">
    <property type="entry name" value="Prolamin-like"/>
</dbReference>
<dbReference type="Proteomes" id="UP000796880">
    <property type="component" value="Unassembled WGS sequence"/>
</dbReference>
<accession>A0A8K0HRF1</accession>
<dbReference type="Pfam" id="PF05617">
    <property type="entry name" value="Prolamin_like"/>
    <property type="match status" value="1"/>
</dbReference>
<dbReference type="PANTHER" id="PTHR31951">
    <property type="entry name" value="BIFUNCTIONAL INHIBITOR/LIPID-TRANSFER PROTEIN/SEED STORAGE 2S ALBUMIN SUPERFAMILY PROTEIN-RELATED"/>
    <property type="match status" value="1"/>
</dbReference>
<evidence type="ECO:0000259" key="3">
    <source>
        <dbReference type="Pfam" id="PF05617"/>
    </source>
</evidence>
<dbReference type="OrthoDB" id="981173at2759"/>
<reference evidence="4" key="1">
    <citation type="submission" date="2020-03" db="EMBL/GenBank/DDBJ databases">
        <title>A high-quality chromosome-level genome assembly of a woody plant with both climbing and erect habits, Rhamnella rubrinervis.</title>
        <authorList>
            <person name="Lu Z."/>
            <person name="Yang Y."/>
            <person name="Zhu X."/>
            <person name="Sun Y."/>
        </authorList>
    </citation>
    <scope>NUCLEOTIDE SEQUENCE</scope>
    <source>
        <strain evidence="4">BYM</strain>
        <tissue evidence="4">Leaf</tissue>
    </source>
</reference>
<dbReference type="AlphaFoldDB" id="A0A8K0HRF1"/>
<sequence length="411" mass="46182">MARLMNISPLMMFLFLGSTALAVLIQPGLAIRVPAPAPAPVSYEFLKDCASKLEPCGEKIYEAVFENGKVSDNCCAKLVSTGKECHDGLVKHLIAEPNFKGNAAQVLAKSEQLKGRVQVEKLEDNFFKFCFNLKEDKERVFDKRPWSMDGFHLILKEWSAEKTLQDINFKTSTFYIQVHGLPPKLLHPGAALKIGNQIGGLHSSSINSRSVVAHRFLRFRIDIKEMYLCGTHHRQVDECICAMYLEVESLYYTIRDMDLEGNWDFKKLMVERAMKNQFDSTKLRLWARQGVEMIATAEVDGKRQFRNLNLLGLEDELASWLALGSGRISTANGICKPKPFSLNKKREAVWYLEGSFREGIGEDLVNSGHLEGPLVSGQREQGCISRPGDLVLDLTKYGPEDPTGSSAEFQK</sequence>